<keyword evidence="3" id="KW-0443">Lipid metabolism</keyword>
<keyword evidence="1" id="KW-0378">Hydrolase</keyword>
<dbReference type="RefSeq" id="WP_311608567.1">
    <property type="nucleotide sequence ID" value="NZ_JAVRFI010000003.1"/>
</dbReference>
<dbReference type="SUPFAM" id="SSF53474">
    <property type="entry name" value="alpha/beta-Hydrolases"/>
    <property type="match status" value="1"/>
</dbReference>
<dbReference type="PANTHER" id="PTHR10272:SF0">
    <property type="entry name" value="PLATELET-ACTIVATING FACTOR ACETYLHYDROLASE"/>
    <property type="match status" value="1"/>
</dbReference>
<dbReference type="InterPro" id="IPR006311">
    <property type="entry name" value="TAT_signal"/>
</dbReference>
<dbReference type="Gene3D" id="3.40.50.1820">
    <property type="entry name" value="alpha/beta hydrolase"/>
    <property type="match status" value="1"/>
</dbReference>
<keyword evidence="2" id="KW-0442">Lipid degradation</keyword>
<reference evidence="5" key="1">
    <citation type="submission" date="2024-05" db="EMBL/GenBank/DDBJ databases">
        <title>30 novel species of actinomycetes from the DSMZ collection.</title>
        <authorList>
            <person name="Nouioui I."/>
        </authorList>
    </citation>
    <scope>NUCLEOTIDE SEQUENCE</scope>
    <source>
        <strain evidence="5">DSM 40473</strain>
    </source>
</reference>
<comment type="caution">
    <text evidence="5">The sequence shown here is derived from an EMBL/GenBank/DDBJ whole genome shotgun (WGS) entry which is preliminary data.</text>
</comment>
<dbReference type="InterPro" id="IPR029058">
    <property type="entry name" value="AB_hydrolase_fold"/>
</dbReference>
<proteinExistence type="predicted"/>
<dbReference type="Pfam" id="PF03403">
    <property type="entry name" value="PAF-AH_p_II"/>
    <property type="match status" value="1"/>
</dbReference>
<accession>A0ABU2SIP6</accession>
<feature type="region of interest" description="Disordered" evidence="4">
    <location>
        <begin position="60"/>
        <end position="80"/>
    </location>
</feature>
<organism evidence="5 6">
    <name type="scientific">Streptomyces hesseae</name>
    <dbReference type="NCBI Taxonomy" id="3075519"/>
    <lineage>
        <taxon>Bacteria</taxon>
        <taxon>Bacillati</taxon>
        <taxon>Actinomycetota</taxon>
        <taxon>Actinomycetes</taxon>
        <taxon>Kitasatosporales</taxon>
        <taxon>Streptomycetaceae</taxon>
        <taxon>Streptomyces</taxon>
    </lineage>
</organism>
<protein>
    <submittedName>
        <fullName evidence="5">Esterase</fullName>
    </submittedName>
</protein>
<sequence length="451" mass="47954">MVVIPAERWEETGMPVNERALRRRALAAAGALALTGLLGAFAPHARAAADGAPAASSAAAGSRAHVRLPEPTGPFPVGTTTRHLVDTSREDPWHPGRGHREVMIGLWYPAAHAGWRTAPRTAPHMERRAAAHFGSPGGSGHLGYRVPAGAVDWAATATHARVDAPAARGTGVRPVVLYSAGLGDPRTWNTSLVEDLASRGYVVVTVDHTYDSSEVALPGGRLAPSVLPGLAAKRGTNPGKVLRKAMKARVDDTRFVLDRLGDRQHRLALPHGLAAAMDLRHVGMVGQSAGGFTAVQAMHDDRRIRAAVNMDGTMEFPGPKGMSSASRDGVDRPFLLMGTDAADSGEYGRQPSWKALWQHSRGSGGWRGDVTLTGSEHGAYTDAAALLPQLARRGVVPWGTVRGDVGSVRGERAVAVTRAYVASFLDRFLRGQNDGLLDRPSSRFPEVRYAR</sequence>
<dbReference type="EMBL" id="JAVRFI010000003">
    <property type="protein sequence ID" value="MDT0448653.1"/>
    <property type="molecule type" value="Genomic_DNA"/>
</dbReference>
<dbReference type="Proteomes" id="UP001180531">
    <property type="component" value="Unassembled WGS sequence"/>
</dbReference>
<dbReference type="PANTHER" id="PTHR10272">
    <property type="entry name" value="PLATELET-ACTIVATING FACTOR ACETYLHYDROLASE"/>
    <property type="match status" value="1"/>
</dbReference>
<name>A0ABU2SIP6_9ACTN</name>
<dbReference type="PROSITE" id="PS51318">
    <property type="entry name" value="TAT"/>
    <property type="match status" value="1"/>
</dbReference>
<gene>
    <name evidence="5" type="ORF">RM609_06095</name>
</gene>
<evidence type="ECO:0000256" key="4">
    <source>
        <dbReference type="SAM" id="MobiDB-lite"/>
    </source>
</evidence>
<evidence type="ECO:0000256" key="2">
    <source>
        <dbReference type="ARBA" id="ARBA00022963"/>
    </source>
</evidence>
<keyword evidence="6" id="KW-1185">Reference proteome</keyword>
<evidence type="ECO:0000313" key="5">
    <source>
        <dbReference type="EMBL" id="MDT0448653.1"/>
    </source>
</evidence>
<evidence type="ECO:0000256" key="3">
    <source>
        <dbReference type="ARBA" id="ARBA00023098"/>
    </source>
</evidence>
<evidence type="ECO:0000256" key="1">
    <source>
        <dbReference type="ARBA" id="ARBA00022801"/>
    </source>
</evidence>
<evidence type="ECO:0000313" key="6">
    <source>
        <dbReference type="Proteomes" id="UP001180531"/>
    </source>
</evidence>